<dbReference type="Proteomes" id="UP001066276">
    <property type="component" value="Chromosome 6"/>
</dbReference>
<dbReference type="AlphaFoldDB" id="A0AAV7QQF9"/>
<keyword evidence="2" id="KW-1185">Reference proteome</keyword>
<comment type="caution">
    <text evidence="1">The sequence shown here is derived from an EMBL/GenBank/DDBJ whole genome shotgun (WGS) entry which is preliminary data.</text>
</comment>
<evidence type="ECO:0000313" key="1">
    <source>
        <dbReference type="EMBL" id="KAJ1141596.1"/>
    </source>
</evidence>
<gene>
    <name evidence="1" type="ORF">NDU88_007924</name>
</gene>
<accession>A0AAV7QQF9</accession>
<organism evidence="1 2">
    <name type="scientific">Pleurodeles waltl</name>
    <name type="common">Iberian ribbed newt</name>
    <dbReference type="NCBI Taxonomy" id="8319"/>
    <lineage>
        <taxon>Eukaryota</taxon>
        <taxon>Metazoa</taxon>
        <taxon>Chordata</taxon>
        <taxon>Craniata</taxon>
        <taxon>Vertebrata</taxon>
        <taxon>Euteleostomi</taxon>
        <taxon>Amphibia</taxon>
        <taxon>Batrachia</taxon>
        <taxon>Caudata</taxon>
        <taxon>Salamandroidea</taxon>
        <taxon>Salamandridae</taxon>
        <taxon>Pleurodelinae</taxon>
        <taxon>Pleurodeles</taxon>
    </lineage>
</organism>
<dbReference type="EMBL" id="JANPWB010000010">
    <property type="protein sequence ID" value="KAJ1141596.1"/>
    <property type="molecule type" value="Genomic_DNA"/>
</dbReference>
<proteinExistence type="predicted"/>
<reference evidence="1" key="1">
    <citation type="journal article" date="2022" name="bioRxiv">
        <title>Sequencing and chromosome-scale assembly of the giantPleurodeles waltlgenome.</title>
        <authorList>
            <person name="Brown T."/>
            <person name="Elewa A."/>
            <person name="Iarovenko S."/>
            <person name="Subramanian E."/>
            <person name="Araus A.J."/>
            <person name="Petzold A."/>
            <person name="Susuki M."/>
            <person name="Suzuki K.-i.T."/>
            <person name="Hayashi T."/>
            <person name="Toyoda A."/>
            <person name="Oliveira C."/>
            <person name="Osipova E."/>
            <person name="Leigh N.D."/>
            <person name="Simon A."/>
            <person name="Yun M.H."/>
        </authorList>
    </citation>
    <scope>NUCLEOTIDE SEQUENCE</scope>
    <source>
        <strain evidence="1">20211129_DDA</strain>
        <tissue evidence="1">Liver</tissue>
    </source>
</reference>
<sequence>MGSGADLRLEENYANGKAFATYYEGIYALGTLETEAGAADLLKDIQLPQLADEDREALEGGLTEEEVALVLQSLQSRQWVQPVVIKILEQEVRLLLWDGGSSHVAFTKGSVRGGLAVLDLLRYYWAAQLVTVDDWTIADQMELAFRVEMRWEVEVMSPHYIND</sequence>
<protein>
    <submittedName>
        <fullName evidence="1">Uncharacterized protein</fullName>
    </submittedName>
</protein>
<name>A0AAV7QQF9_PLEWA</name>
<evidence type="ECO:0000313" key="2">
    <source>
        <dbReference type="Proteomes" id="UP001066276"/>
    </source>
</evidence>